<evidence type="ECO:0000313" key="5">
    <source>
        <dbReference type="Proteomes" id="UP001150830"/>
    </source>
</evidence>
<dbReference type="InterPro" id="IPR014001">
    <property type="entry name" value="Helicase_ATP-bd"/>
</dbReference>
<dbReference type="AlphaFoldDB" id="A0A9X3IRW0"/>
<accession>A0A9X3IRW0</accession>
<comment type="caution">
    <text evidence="4">The sequence shown here is derived from an EMBL/GenBank/DDBJ whole genome shotgun (WGS) entry which is preliminary data.</text>
</comment>
<dbReference type="CDD" id="cd18011">
    <property type="entry name" value="DEXDc_RapA"/>
    <property type="match status" value="1"/>
</dbReference>
<organism evidence="4 5">
    <name type="scientific">Parathalassolituus penaei</name>
    <dbReference type="NCBI Taxonomy" id="2997323"/>
    <lineage>
        <taxon>Bacteria</taxon>
        <taxon>Pseudomonadati</taxon>
        <taxon>Pseudomonadota</taxon>
        <taxon>Gammaproteobacteria</taxon>
        <taxon>Oceanospirillales</taxon>
        <taxon>Oceanospirillaceae</taxon>
        <taxon>Parathalassolituus</taxon>
    </lineage>
</organism>
<dbReference type="PANTHER" id="PTHR45629:SF7">
    <property type="entry name" value="DNA EXCISION REPAIR PROTEIN ERCC-6-RELATED"/>
    <property type="match status" value="1"/>
</dbReference>
<dbReference type="InterPro" id="IPR027417">
    <property type="entry name" value="P-loop_NTPase"/>
</dbReference>
<dbReference type="Gene3D" id="3.40.50.10810">
    <property type="entry name" value="Tandem AAA-ATPase domain"/>
    <property type="match status" value="1"/>
</dbReference>
<dbReference type="GO" id="GO:0004386">
    <property type="term" value="F:helicase activity"/>
    <property type="evidence" value="ECO:0007669"/>
    <property type="project" value="UniProtKB-KW"/>
</dbReference>
<dbReference type="InterPro" id="IPR038718">
    <property type="entry name" value="SNF2-like_sf"/>
</dbReference>
<dbReference type="GO" id="GO:0005524">
    <property type="term" value="F:ATP binding"/>
    <property type="evidence" value="ECO:0007669"/>
    <property type="project" value="UniProtKB-KW"/>
</dbReference>
<gene>
    <name evidence="4" type="ORF">OUO13_10795</name>
</gene>
<feature type="domain" description="Helicase ATP-binding" evidence="3">
    <location>
        <begin position="12"/>
        <end position="181"/>
    </location>
</feature>
<dbReference type="SUPFAM" id="SSF52540">
    <property type="entry name" value="P-loop containing nucleoside triphosphate hydrolases"/>
    <property type="match status" value="1"/>
</dbReference>
<keyword evidence="1 4" id="KW-0547">Nucleotide-binding</keyword>
<evidence type="ECO:0000313" key="4">
    <source>
        <dbReference type="EMBL" id="MCY0965677.1"/>
    </source>
</evidence>
<sequence length="434" mass="49176">MNPHQVDAACFALKSPLQKGVLLADEVGLGKTIEASLVIAQKWAEHKRNILLVVPASLRKQWSQELAEKFELPSIIIDSKIAADLKKGGVNNPFRQEDQIVIASYEYVARQKDRCRLIDWHLVVLDEAHKLRNLYQKKGSQRAKDIVAATDGTDFRLLLSATPIQNNLMELYGLSKVIDEHYFGDEKSFRSAYINRRNDAADLQDLKERIEPLCHRTLRRQVQEEGGINFTRRYSLTQDFTPSDDEWQLYRQFSEYLQDSQSLAIAPQARQLVCMGLRKILASSSFAIAGTLETMIRRLTLERQEVLDESLLDDLEEADDWLDAGFSGDDDHENDRDGLASPSSERLGSDMEPHARAQRLAQEIEQLQDFRTLATGISSNAKGSALLTVLDKALTMTDSLGGQRKAVVFTESCRTQMYLHSCWKPMALQAKPFF</sequence>
<dbReference type="PANTHER" id="PTHR45629">
    <property type="entry name" value="SNF2/RAD54 FAMILY MEMBER"/>
    <property type="match status" value="1"/>
</dbReference>
<keyword evidence="1 4" id="KW-0347">Helicase</keyword>
<dbReference type="EMBL" id="JAPNOA010000028">
    <property type="protein sequence ID" value="MCY0965677.1"/>
    <property type="molecule type" value="Genomic_DNA"/>
</dbReference>
<feature type="region of interest" description="Disordered" evidence="2">
    <location>
        <begin position="323"/>
        <end position="353"/>
    </location>
</feature>
<feature type="compositionally biased region" description="Acidic residues" evidence="2">
    <location>
        <begin position="323"/>
        <end position="332"/>
    </location>
</feature>
<reference evidence="4" key="1">
    <citation type="submission" date="2022-11" db="EMBL/GenBank/DDBJ databases">
        <title>Parathalassolutuus dongxingensis gen. nov., sp. nov., a novel member of family Oceanospirillaceae isolated from a coastal shrimp pond in Guangxi, China.</title>
        <authorList>
            <person name="Chen H."/>
        </authorList>
    </citation>
    <scope>NUCLEOTIDE SEQUENCE</scope>
    <source>
        <strain evidence="4">G-43</strain>
    </source>
</reference>
<protein>
    <submittedName>
        <fullName evidence="4">DEAD/DEAH box helicase</fullName>
    </submittedName>
</protein>
<evidence type="ECO:0000259" key="3">
    <source>
        <dbReference type="PROSITE" id="PS51192"/>
    </source>
</evidence>
<dbReference type="Proteomes" id="UP001150830">
    <property type="component" value="Unassembled WGS sequence"/>
</dbReference>
<keyword evidence="1 4" id="KW-0067">ATP-binding</keyword>
<name>A0A9X3IRW0_9GAMM</name>
<dbReference type="InterPro" id="IPR050496">
    <property type="entry name" value="SNF2_RAD54_helicase_repair"/>
</dbReference>
<evidence type="ECO:0000256" key="1">
    <source>
        <dbReference type="ARBA" id="ARBA00022806"/>
    </source>
</evidence>
<dbReference type="Pfam" id="PF00176">
    <property type="entry name" value="SNF2-rel_dom"/>
    <property type="match status" value="1"/>
</dbReference>
<dbReference type="InterPro" id="IPR057342">
    <property type="entry name" value="DEXDc_RapA"/>
</dbReference>
<dbReference type="RefSeq" id="WP_283173890.1">
    <property type="nucleotide sequence ID" value="NZ_JAPNOA010000028.1"/>
</dbReference>
<dbReference type="SMART" id="SM00487">
    <property type="entry name" value="DEXDc"/>
    <property type="match status" value="1"/>
</dbReference>
<dbReference type="InterPro" id="IPR000330">
    <property type="entry name" value="SNF2_N"/>
</dbReference>
<evidence type="ECO:0000256" key="2">
    <source>
        <dbReference type="SAM" id="MobiDB-lite"/>
    </source>
</evidence>
<dbReference type="PROSITE" id="PS51192">
    <property type="entry name" value="HELICASE_ATP_BIND_1"/>
    <property type="match status" value="1"/>
</dbReference>
<keyword evidence="5" id="KW-1185">Reference proteome</keyword>
<keyword evidence="1 4" id="KW-0378">Hydrolase</keyword>
<proteinExistence type="predicted"/>